<evidence type="ECO:0000256" key="1">
    <source>
        <dbReference type="SAM" id="SignalP"/>
    </source>
</evidence>
<keyword evidence="1" id="KW-0732">Signal</keyword>
<accession>A0A1H2MJI7</accession>
<feature type="signal peptide" evidence="1">
    <location>
        <begin position="1"/>
        <end position="27"/>
    </location>
</feature>
<dbReference type="EMBL" id="LT629797">
    <property type="protein sequence ID" value="SDU93359.1"/>
    <property type="molecule type" value="Genomic_DNA"/>
</dbReference>
<reference evidence="3" key="1">
    <citation type="submission" date="2016-10" db="EMBL/GenBank/DDBJ databases">
        <authorList>
            <person name="Varghese N."/>
            <person name="Submissions S."/>
        </authorList>
    </citation>
    <scope>NUCLEOTIDE SEQUENCE [LARGE SCALE GENOMIC DNA]</scope>
    <source>
        <strain evidence="3">KCTC 32246</strain>
    </source>
</reference>
<gene>
    <name evidence="2" type="ORF">SAMN05216363_3574</name>
</gene>
<organism evidence="2 3">
    <name type="scientific">Pseudomonas sihuiensis</name>
    <dbReference type="NCBI Taxonomy" id="1274359"/>
    <lineage>
        <taxon>Bacteria</taxon>
        <taxon>Pseudomonadati</taxon>
        <taxon>Pseudomonadota</taxon>
        <taxon>Gammaproteobacteria</taxon>
        <taxon>Pseudomonadales</taxon>
        <taxon>Pseudomonadaceae</taxon>
        <taxon>Pseudomonas</taxon>
    </lineage>
</organism>
<sequence length="106" mass="12119">MFRLVISKPLVISAVFYLAGLYPAAHAADDDPVRMLIKKYAADTYATMDDLLYIRTYKCLEPAYSENAVLFYVPYSDDNKLLFSNGVECKVMEVYDRGAHYSREGR</sequence>
<keyword evidence="3" id="KW-1185">Reference proteome</keyword>
<evidence type="ECO:0000313" key="3">
    <source>
        <dbReference type="Proteomes" id="UP000198675"/>
    </source>
</evidence>
<evidence type="ECO:0000313" key="2">
    <source>
        <dbReference type="EMBL" id="SDU93359.1"/>
    </source>
</evidence>
<proteinExistence type="predicted"/>
<dbReference type="Proteomes" id="UP000198675">
    <property type="component" value="Chromosome I"/>
</dbReference>
<name>A0A1H2MJI7_9PSED</name>
<dbReference type="AlphaFoldDB" id="A0A1H2MJI7"/>
<feature type="chain" id="PRO_5009280440" evidence="1">
    <location>
        <begin position="28"/>
        <end position="106"/>
    </location>
</feature>
<protein>
    <submittedName>
        <fullName evidence="2">Uncharacterized protein</fullName>
    </submittedName>
</protein>